<gene>
    <name evidence="1" type="ORF">COF57_30240</name>
</gene>
<protein>
    <submittedName>
        <fullName evidence="1">Uncharacterized protein</fullName>
    </submittedName>
</protein>
<dbReference type="RefSeq" id="WP_060486360.1">
    <property type="nucleotide sequence ID" value="NZ_LJXA01000007.1"/>
</dbReference>
<comment type="caution">
    <text evidence="1">The sequence shown here is derived from an EMBL/GenBank/DDBJ whole genome shotgun (WGS) entry which is preliminary data.</text>
</comment>
<proteinExistence type="predicted"/>
<sequence>MREKEMIMFLPDGRYEYLRINVYTEDGKTKLDYKNAYKRILTVKEQQRYLLHNELPKPITIA</sequence>
<name>A0A2C4PSX9_9BACI</name>
<dbReference type="Proteomes" id="UP000223364">
    <property type="component" value="Unassembled WGS sequence"/>
</dbReference>
<evidence type="ECO:0000313" key="1">
    <source>
        <dbReference type="EMBL" id="PHD55361.1"/>
    </source>
</evidence>
<reference evidence="1 2" key="1">
    <citation type="submission" date="2017-09" db="EMBL/GenBank/DDBJ databases">
        <title>Large-scale bioinformatics analysis of Bacillus genomes uncovers conserved roles of natural products in bacterial physiology.</title>
        <authorList>
            <consortium name="Agbiome Team Llc"/>
            <person name="Bleich R.M."/>
            <person name="Grubbs K.J."/>
            <person name="Santa Maria K.C."/>
            <person name="Allen S.E."/>
            <person name="Farag S."/>
            <person name="Shank E.A."/>
            <person name="Bowers A."/>
        </authorList>
    </citation>
    <scope>NUCLEOTIDE SEQUENCE [LARGE SCALE GENOMIC DNA]</scope>
    <source>
        <strain evidence="1 2">AFS044295</strain>
    </source>
</reference>
<dbReference type="AlphaFoldDB" id="A0A2C4PSX9"/>
<accession>A0A2C4PSX9</accession>
<dbReference type="EMBL" id="NUSP01000057">
    <property type="protein sequence ID" value="PHD55361.1"/>
    <property type="molecule type" value="Genomic_DNA"/>
</dbReference>
<evidence type="ECO:0000313" key="2">
    <source>
        <dbReference type="Proteomes" id="UP000223364"/>
    </source>
</evidence>
<organism evidence="1 2">
    <name type="scientific">Bacillus wiedmannii</name>
    <dbReference type="NCBI Taxonomy" id="1890302"/>
    <lineage>
        <taxon>Bacteria</taxon>
        <taxon>Bacillati</taxon>
        <taxon>Bacillota</taxon>
        <taxon>Bacilli</taxon>
        <taxon>Bacillales</taxon>
        <taxon>Bacillaceae</taxon>
        <taxon>Bacillus</taxon>
        <taxon>Bacillus cereus group</taxon>
    </lineage>
</organism>